<gene>
    <name evidence="1" type="ORF">ARMOST_15158</name>
</gene>
<evidence type="ECO:0000313" key="2">
    <source>
        <dbReference type="Proteomes" id="UP000219338"/>
    </source>
</evidence>
<organism evidence="1 2">
    <name type="scientific">Armillaria ostoyae</name>
    <name type="common">Armillaria root rot fungus</name>
    <dbReference type="NCBI Taxonomy" id="47428"/>
    <lineage>
        <taxon>Eukaryota</taxon>
        <taxon>Fungi</taxon>
        <taxon>Dikarya</taxon>
        <taxon>Basidiomycota</taxon>
        <taxon>Agaricomycotina</taxon>
        <taxon>Agaricomycetes</taxon>
        <taxon>Agaricomycetidae</taxon>
        <taxon>Agaricales</taxon>
        <taxon>Marasmiineae</taxon>
        <taxon>Physalacriaceae</taxon>
        <taxon>Armillaria</taxon>
    </lineage>
</organism>
<dbReference type="Proteomes" id="UP000219338">
    <property type="component" value="Unassembled WGS sequence"/>
</dbReference>
<dbReference type="AlphaFoldDB" id="A0A284RSN8"/>
<proteinExistence type="predicted"/>
<keyword evidence="2" id="KW-1185">Reference proteome</keyword>
<evidence type="ECO:0000313" key="1">
    <source>
        <dbReference type="EMBL" id="SJL11750.1"/>
    </source>
</evidence>
<dbReference type="EMBL" id="FUEG01000015">
    <property type="protein sequence ID" value="SJL11750.1"/>
    <property type="molecule type" value="Genomic_DNA"/>
</dbReference>
<sequence length="71" mass="8398">MSLWHVVQQFTLIGSIVKVSPHFITIGVHFPQRAFHRKEDENFCHGADRDGYSEGMCKHCHKWRNKAIYDR</sequence>
<protein>
    <submittedName>
        <fullName evidence="1">Uncharacterized protein</fullName>
    </submittedName>
</protein>
<reference evidence="2" key="1">
    <citation type="journal article" date="2017" name="Nat. Ecol. Evol.">
        <title>Genome expansion and lineage-specific genetic innovations in the forest pathogenic fungi Armillaria.</title>
        <authorList>
            <person name="Sipos G."/>
            <person name="Prasanna A.N."/>
            <person name="Walter M.C."/>
            <person name="O'Connor E."/>
            <person name="Balint B."/>
            <person name="Krizsan K."/>
            <person name="Kiss B."/>
            <person name="Hess J."/>
            <person name="Varga T."/>
            <person name="Slot J."/>
            <person name="Riley R."/>
            <person name="Boka B."/>
            <person name="Rigling D."/>
            <person name="Barry K."/>
            <person name="Lee J."/>
            <person name="Mihaltcheva S."/>
            <person name="LaButti K."/>
            <person name="Lipzen A."/>
            <person name="Waldron R."/>
            <person name="Moloney N.M."/>
            <person name="Sperisen C."/>
            <person name="Kredics L."/>
            <person name="Vagvoelgyi C."/>
            <person name="Patrignani A."/>
            <person name="Fitzpatrick D."/>
            <person name="Nagy I."/>
            <person name="Doyle S."/>
            <person name="Anderson J.B."/>
            <person name="Grigoriev I.V."/>
            <person name="Gueldener U."/>
            <person name="Muensterkoetter M."/>
            <person name="Nagy L.G."/>
        </authorList>
    </citation>
    <scope>NUCLEOTIDE SEQUENCE [LARGE SCALE GENOMIC DNA]</scope>
    <source>
        <strain evidence="2">C18/9</strain>
    </source>
</reference>
<name>A0A284RSN8_ARMOS</name>
<accession>A0A284RSN8</accession>